<keyword evidence="1" id="KW-0472">Membrane</keyword>
<name>A0A6V7X570_MELEN</name>
<gene>
    <name evidence="2" type="ORF">MENT_LOCUS47414</name>
</gene>
<evidence type="ECO:0000256" key="1">
    <source>
        <dbReference type="SAM" id="Phobius"/>
    </source>
</evidence>
<evidence type="ECO:0000313" key="3">
    <source>
        <dbReference type="Proteomes" id="UP000580250"/>
    </source>
</evidence>
<reference evidence="2 3" key="1">
    <citation type="submission" date="2020-08" db="EMBL/GenBank/DDBJ databases">
        <authorList>
            <person name="Koutsovoulos G."/>
            <person name="Danchin GJ E."/>
        </authorList>
    </citation>
    <scope>NUCLEOTIDE SEQUENCE [LARGE SCALE GENOMIC DNA]</scope>
</reference>
<dbReference type="Proteomes" id="UP000580250">
    <property type="component" value="Unassembled WGS sequence"/>
</dbReference>
<keyword evidence="1" id="KW-0812">Transmembrane</keyword>
<sequence>MRNAKLWNDGVKDYFALFPKCSTIEIKYAHLGKTKMFQWLLPLSPLMAYIYVPIFRNDRHTSVRYFWAPTIIYLIDWLLYYTTIHLRYPKNRLTKQLDCHTFSLPICSCPSSLPSYLLYVQ</sequence>
<feature type="transmembrane region" description="Helical" evidence="1">
    <location>
        <begin position="66"/>
        <end position="86"/>
    </location>
</feature>
<dbReference type="AlphaFoldDB" id="A0A6V7X570"/>
<feature type="transmembrane region" description="Helical" evidence="1">
    <location>
        <begin position="36"/>
        <end position="54"/>
    </location>
</feature>
<proteinExistence type="predicted"/>
<keyword evidence="1" id="KW-1133">Transmembrane helix</keyword>
<dbReference type="EMBL" id="CAJEWN010001109">
    <property type="protein sequence ID" value="CAD2194399.1"/>
    <property type="molecule type" value="Genomic_DNA"/>
</dbReference>
<comment type="caution">
    <text evidence="2">The sequence shown here is derived from an EMBL/GenBank/DDBJ whole genome shotgun (WGS) entry which is preliminary data.</text>
</comment>
<evidence type="ECO:0000313" key="2">
    <source>
        <dbReference type="EMBL" id="CAD2194399.1"/>
    </source>
</evidence>
<organism evidence="2 3">
    <name type="scientific">Meloidogyne enterolobii</name>
    <name type="common">Root-knot nematode worm</name>
    <name type="synonym">Meloidogyne mayaguensis</name>
    <dbReference type="NCBI Taxonomy" id="390850"/>
    <lineage>
        <taxon>Eukaryota</taxon>
        <taxon>Metazoa</taxon>
        <taxon>Ecdysozoa</taxon>
        <taxon>Nematoda</taxon>
        <taxon>Chromadorea</taxon>
        <taxon>Rhabditida</taxon>
        <taxon>Tylenchina</taxon>
        <taxon>Tylenchomorpha</taxon>
        <taxon>Tylenchoidea</taxon>
        <taxon>Meloidogynidae</taxon>
        <taxon>Meloidogyninae</taxon>
        <taxon>Meloidogyne</taxon>
    </lineage>
</organism>
<protein>
    <submittedName>
        <fullName evidence="2">Uncharacterized protein</fullName>
    </submittedName>
</protein>
<accession>A0A6V7X570</accession>